<feature type="transmembrane region" description="Helical" evidence="1">
    <location>
        <begin position="252"/>
        <end position="275"/>
    </location>
</feature>
<keyword evidence="1" id="KW-1133">Transmembrane helix</keyword>
<protein>
    <submittedName>
        <fullName evidence="2">Uncharacterized protein</fullName>
    </submittedName>
</protein>
<keyword evidence="1" id="KW-0472">Membrane</keyword>
<proteinExistence type="predicted"/>
<feature type="transmembrane region" description="Helical" evidence="1">
    <location>
        <begin position="344"/>
        <end position="363"/>
    </location>
</feature>
<feature type="transmembrane region" description="Helical" evidence="1">
    <location>
        <begin position="165"/>
        <end position="185"/>
    </location>
</feature>
<sequence length="380" mass="42250">MDVPASLLDFSLVQGTSLDRRHRFARLHRVPRPVRVVVLTLVSWLPLLALSALDGGPVTRAFLRDVATHVEFLVSLPLLVAAERYIDLNLAAAVRQFVVSELLEEKHLSRYEAIARDVARVHRSAVIEAGLLVVSFALSFVHLPQLPGRPAWLHAEPEGPLTLAGWWYLAVSMPLIRFLLLRWLWRGVLWATFLFKVSRLPLALMPTHPDAAGGLGFLGTVQASFSLIVLAVSCTLTAQRLSRAPSADFTDYALHLFAFGLLCLVVIFAPLMIFFRHLLRAKRKGDHDFSAVAAWHSQRFEQRWFHRELPKGLDPLSAEDFSSLADLGSSFKAARAMRWFPADIRAALAVVAAAMAPMVPLLVADRRFIEVVLALGKSVL</sequence>
<evidence type="ECO:0000313" key="2">
    <source>
        <dbReference type="EMBL" id="QAT85045.1"/>
    </source>
</evidence>
<organism evidence="2 3">
    <name type="scientific">Corallococcus coralloides</name>
    <name type="common">Myxococcus coralloides</name>
    <dbReference type="NCBI Taxonomy" id="184914"/>
    <lineage>
        <taxon>Bacteria</taxon>
        <taxon>Pseudomonadati</taxon>
        <taxon>Myxococcota</taxon>
        <taxon>Myxococcia</taxon>
        <taxon>Myxococcales</taxon>
        <taxon>Cystobacterineae</taxon>
        <taxon>Myxococcaceae</taxon>
        <taxon>Corallococcus</taxon>
    </lineage>
</organism>
<name>A0A410RT45_CORCK</name>
<feature type="transmembrane region" description="Helical" evidence="1">
    <location>
        <begin position="34"/>
        <end position="53"/>
    </location>
</feature>
<evidence type="ECO:0000256" key="1">
    <source>
        <dbReference type="SAM" id="Phobius"/>
    </source>
</evidence>
<evidence type="ECO:0000313" key="3">
    <source>
        <dbReference type="Proteomes" id="UP000288758"/>
    </source>
</evidence>
<dbReference type="EMBL" id="CP034669">
    <property type="protein sequence ID" value="QAT85045.1"/>
    <property type="molecule type" value="Genomic_DNA"/>
</dbReference>
<reference evidence="2 3" key="1">
    <citation type="submission" date="2018-12" db="EMBL/GenBank/DDBJ databases">
        <title>Complete Genome Sequence of the Corallopyronin A producing Myxobacterium Corallococcus coralloides B035.</title>
        <authorList>
            <person name="Bouhired S.M."/>
            <person name="Rupp O."/>
            <person name="Blom J."/>
            <person name="Schaeberle T.F."/>
            <person name="Kehraus S."/>
            <person name="Schiefer A."/>
            <person name="Pfarr K."/>
            <person name="Goesmann A."/>
            <person name="Hoerauf A."/>
            <person name="Koenig G.M."/>
        </authorList>
    </citation>
    <scope>NUCLEOTIDE SEQUENCE [LARGE SCALE GENOMIC DNA]</scope>
    <source>
        <strain evidence="2 3">B035</strain>
    </source>
</reference>
<dbReference type="AlphaFoldDB" id="A0A410RT45"/>
<dbReference type="Proteomes" id="UP000288758">
    <property type="component" value="Chromosome"/>
</dbReference>
<feature type="transmembrane region" description="Helical" evidence="1">
    <location>
        <begin position="211"/>
        <end position="232"/>
    </location>
</feature>
<feature type="transmembrane region" description="Helical" evidence="1">
    <location>
        <begin position="125"/>
        <end position="145"/>
    </location>
</feature>
<accession>A0A410RT45</accession>
<dbReference type="RefSeq" id="WP_128796874.1">
    <property type="nucleotide sequence ID" value="NZ_CP034669.1"/>
</dbReference>
<keyword evidence="1" id="KW-0812">Transmembrane</keyword>
<gene>
    <name evidence="2" type="ORF">EJ065_3484</name>
</gene>